<evidence type="ECO:0000313" key="1">
    <source>
        <dbReference type="EMBL" id="KAH9844839.1"/>
    </source>
</evidence>
<protein>
    <submittedName>
        <fullName evidence="1">FAD binding domain</fullName>
    </submittedName>
</protein>
<proteinExistence type="predicted"/>
<reference evidence="1 2" key="2">
    <citation type="journal article" date="2021" name="Curr. Genet.">
        <title>Genetic response to nitrogen starvation in the aggressive Eucalyptus foliar pathogen Teratosphaeria destructans.</title>
        <authorList>
            <person name="Havenga M."/>
            <person name="Wingfield B.D."/>
            <person name="Wingfield M.J."/>
            <person name="Dreyer L.L."/>
            <person name="Roets F."/>
            <person name="Aylward J."/>
        </authorList>
    </citation>
    <scope>NUCLEOTIDE SEQUENCE [LARGE SCALE GENOMIC DNA]</scope>
    <source>
        <strain evidence="1">CMW44962</strain>
    </source>
</reference>
<gene>
    <name evidence="1" type="ORF">Tdes44962_MAKER01386</name>
</gene>
<organism evidence="1 2">
    <name type="scientific">Teratosphaeria destructans</name>
    <dbReference type="NCBI Taxonomy" id="418781"/>
    <lineage>
        <taxon>Eukaryota</taxon>
        <taxon>Fungi</taxon>
        <taxon>Dikarya</taxon>
        <taxon>Ascomycota</taxon>
        <taxon>Pezizomycotina</taxon>
        <taxon>Dothideomycetes</taxon>
        <taxon>Dothideomycetidae</taxon>
        <taxon>Mycosphaerellales</taxon>
        <taxon>Teratosphaeriaceae</taxon>
        <taxon>Teratosphaeria</taxon>
    </lineage>
</organism>
<comment type="caution">
    <text evidence="1">The sequence shown here is derived from an EMBL/GenBank/DDBJ whole genome shotgun (WGS) entry which is preliminary data.</text>
</comment>
<dbReference type="EMBL" id="RIBY02000224">
    <property type="protein sequence ID" value="KAH9844839.1"/>
    <property type="molecule type" value="Genomic_DNA"/>
</dbReference>
<name>A0A9W7T0M0_9PEZI</name>
<keyword evidence="2" id="KW-1185">Reference proteome</keyword>
<accession>A0A9W7T0M0</accession>
<dbReference type="Proteomes" id="UP001138500">
    <property type="component" value="Unassembled WGS sequence"/>
</dbReference>
<sequence length="216" mass="23748">MKVTGYYEDNGQGNLVFGGQSKGIPCGRSIFPAAWPLEMAMAAPVVKEVFGLVNGKCSPMQGRLVSATHTMCLSYIDREGQNGLTCWCLTSMEPDRLEAQSTVESWTNAVPAEDVLQTMTRVPGWNHAMVRLVKTMPEGSHHLLAITLEESNPMQTFAFRASAADRRCRAPTPTHEKTMAKSLSRRTVCFALIELLGFYNAEVYHKNDAAEMSGNA</sequence>
<evidence type="ECO:0000313" key="2">
    <source>
        <dbReference type="Proteomes" id="UP001138500"/>
    </source>
</evidence>
<dbReference type="AlphaFoldDB" id="A0A9W7T0M0"/>
<reference evidence="1 2" key="1">
    <citation type="journal article" date="2018" name="IMA Fungus">
        <title>IMA Genome-F 10: Nine draft genome sequences of Claviceps purpurea s.lat., including C. arundinis, C. humidiphila, and C. cf. spartinae, pseudomolecules for the pitch canker pathogen Fusarium circinatum, draft genome of Davidsoniella eucalypti, Grosmannia galeiformis, Quambalaria eucalypti, and Teratosphaeria destructans.</title>
        <authorList>
            <person name="Wingfield B.D."/>
            <person name="Liu M."/>
            <person name="Nguyen H.D."/>
            <person name="Lane F.A."/>
            <person name="Morgan S.W."/>
            <person name="De Vos L."/>
            <person name="Wilken P.M."/>
            <person name="Duong T.A."/>
            <person name="Aylward J."/>
            <person name="Coetzee M.P."/>
            <person name="Dadej K."/>
            <person name="De Beer Z.W."/>
            <person name="Findlay W."/>
            <person name="Havenga M."/>
            <person name="Kolarik M."/>
            <person name="Menzies J.G."/>
            <person name="Naidoo K."/>
            <person name="Pochopski O."/>
            <person name="Shoukouhi P."/>
            <person name="Santana Q.C."/>
            <person name="Seifert K.A."/>
            <person name="Soal N."/>
            <person name="Steenkamp E.T."/>
            <person name="Tatham C.T."/>
            <person name="van der Nest M.A."/>
            <person name="Wingfield M.J."/>
        </authorList>
    </citation>
    <scope>NUCLEOTIDE SEQUENCE [LARGE SCALE GENOMIC DNA]</scope>
    <source>
        <strain evidence="1">CMW44962</strain>
    </source>
</reference>